<comment type="caution">
    <text evidence="6">The sequence shown here is derived from an EMBL/GenBank/DDBJ whole genome shotgun (WGS) entry which is preliminary data.</text>
</comment>
<protein>
    <recommendedName>
        <fullName evidence="5">SURF1-like protein</fullName>
    </recommendedName>
</protein>
<name>A0A0J9X528_GEOCN</name>
<dbReference type="CDD" id="cd06662">
    <property type="entry name" value="SURF1"/>
    <property type="match status" value="1"/>
</dbReference>
<dbReference type="PANTHER" id="PTHR23427">
    <property type="entry name" value="SURFEIT LOCUS PROTEIN"/>
    <property type="match status" value="1"/>
</dbReference>
<accession>A0A0J9X528</accession>
<dbReference type="AlphaFoldDB" id="A0A0J9X528"/>
<gene>
    <name evidence="6" type="ORF">BN980_GECA02s02045g</name>
</gene>
<reference evidence="6" key="1">
    <citation type="submission" date="2014-03" db="EMBL/GenBank/DDBJ databases">
        <authorList>
            <person name="Casaregola S."/>
        </authorList>
    </citation>
    <scope>NUCLEOTIDE SEQUENCE [LARGE SCALE GENOMIC DNA]</scope>
    <source>
        <strain evidence="6">CLIB 918</strain>
    </source>
</reference>
<keyword evidence="3 5" id="KW-1133">Transmembrane helix</keyword>
<keyword evidence="5" id="KW-0496">Mitochondrion</keyword>
<dbReference type="Pfam" id="PF02104">
    <property type="entry name" value="SURF1"/>
    <property type="match status" value="1"/>
</dbReference>
<dbReference type="InterPro" id="IPR045214">
    <property type="entry name" value="Surf1/Surf4"/>
</dbReference>
<organism evidence="6 7">
    <name type="scientific">Geotrichum candidum</name>
    <name type="common">Oospora lactis</name>
    <name type="synonym">Dipodascus geotrichum</name>
    <dbReference type="NCBI Taxonomy" id="1173061"/>
    <lineage>
        <taxon>Eukaryota</taxon>
        <taxon>Fungi</taxon>
        <taxon>Dikarya</taxon>
        <taxon>Ascomycota</taxon>
        <taxon>Saccharomycotina</taxon>
        <taxon>Dipodascomycetes</taxon>
        <taxon>Dipodascales</taxon>
        <taxon>Dipodascaceae</taxon>
        <taxon>Geotrichum</taxon>
    </lineage>
</organism>
<keyword evidence="7" id="KW-1185">Reference proteome</keyword>
<proteinExistence type="inferred from homology"/>
<dbReference type="EMBL" id="CCBN010000002">
    <property type="protein sequence ID" value="CDO51857.1"/>
    <property type="molecule type" value="Genomic_DNA"/>
</dbReference>
<dbReference type="GO" id="GO:0033617">
    <property type="term" value="P:mitochondrial respiratory chain complex IV assembly"/>
    <property type="evidence" value="ECO:0007669"/>
    <property type="project" value="TreeGrafter"/>
</dbReference>
<dbReference type="PROSITE" id="PS50895">
    <property type="entry name" value="SURF1"/>
    <property type="match status" value="1"/>
</dbReference>
<dbReference type="InterPro" id="IPR002994">
    <property type="entry name" value="Surf1/Shy1"/>
</dbReference>
<keyword evidence="4 5" id="KW-0472">Membrane</keyword>
<comment type="similarity">
    <text evidence="5">Belongs to the SURF1 family.</text>
</comment>
<evidence type="ECO:0000256" key="1">
    <source>
        <dbReference type="ARBA" id="ARBA00004370"/>
    </source>
</evidence>
<dbReference type="PANTHER" id="PTHR23427:SF2">
    <property type="entry name" value="SURFEIT LOCUS PROTEIN 1"/>
    <property type="match status" value="1"/>
</dbReference>
<feature type="transmembrane region" description="Helical" evidence="5">
    <location>
        <begin position="65"/>
        <end position="83"/>
    </location>
</feature>
<comment type="subcellular location">
    <subcellularLocation>
        <location evidence="1">Membrane</location>
    </subcellularLocation>
    <subcellularLocation>
        <location evidence="5">Mitochondrion inner membrane</location>
        <topology evidence="5">Multi-pass membrane protein</topology>
    </subcellularLocation>
</comment>
<evidence type="ECO:0000256" key="2">
    <source>
        <dbReference type="ARBA" id="ARBA00022692"/>
    </source>
</evidence>
<evidence type="ECO:0000256" key="4">
    <source>
        <dbReference type="ARBA" id="ARBA00023136"/>
    </source>
</evidence>
<evidence type="ECO:0000313" key="6">
    <source>
        <dbReference type="EMBL" id="CDO51857.1"/>
    </source>
</evidence>
<keyword evidence="5" id="KW-0999">Mitochondrion inner membrane</keyword>
<comment type="function">
    <text evidence="5">Probably involved in the biogenesis of the COX complex.</text>
</comment>
<keyword evidence="2 5" id="KW-0812">Transmembrane</keyword>
<dbReference type="OrthoDB" id="10040024at2759"/>
<sequence length="326" mass="37002">MNYLQRGSLIPRVSLRSSNVLYNSFKQTTRRPLARSVTSTVDWKPIRSGRSSGGVNQRSSVYGKIFMGLLVLMPIVSFGLGTWQVKRLRWKTTLISEAESKLALPPLELPPVLNPEIASSSEFDYRRVIVRGTFRHDKEMYIGPRVRNGKDGFFIVTPLERKNGSTLLIKRGWISKEHLDQSTRPMSLVQGEVELECLLRATPEKGMFAVDGKPGSHHYHFTDVAAMAEEGGCQPVLIEALLDFDSANIDRRNSAENSLSIEQMERHGVPIGATGKVEFRNTHFQYILTWYGLSIFTTFMLISLIKNKRKPKSQLIRKLEHARKNQ</sequence>
<evidence type="ECO:0000313" key="7">
    <source>
        <dbReference type="Proteomes" id="UP000242525"/>
    </source>
</evidence>
<dbReference type="GO" id="GO:0005743">
    <property type="term" value="C:mitochondrial inner membrane"/>
    <property type="evidence" value="ECO:0007669"/>
    <property type="project" value="UniProtKB-SubCell"/>
</dbReference>
<feature type="transmembrane region" description="Helical" evidence="5">
    <location>
        <begin position="284"/>
        <end position="305"/>
    </location>
</feature>
<evidence type="ECO:0000256" key="3">
    <source>
        <dbReference type="ARBA" id="ARBA00022989"/>
    </source>
</evidence>
<dbReference type="STRING" id="1173061.A0A0J9X528"/>
<evidence type="ECO:0000256" key="5">
    <source>
        <dbReference type="RuleBase" id="RU363076"/>
    </source>
</evidence>
<dbReference type="Proteomes" id="UP000242525">
    <property type="component" value="Unassembled WGS sequence"/>
</dbReference>